<sequence>MLKGFEHALLSCGCRLRFRDGVAGSPITVVVDKKASSCLLSLHVQGMPVYDYR</sequence>
<organism evidence="1">
    <name type="scientific">marine metagenome</name>
    <dbReference type="NCBI Taxonomy" id="408172"/>
    <lineage>
        <taxon>unclassified sequences</taxon>
        <taxon>metagenomes</taxon>
        <taxon>ecological metagenomes</taxon>
    </lineage>
</organism>
<dbReference type="EMBL" id="UINC01067582">
    <property type="protein sequence ID" value="SVB99379.1"/>
    <property type="molecule type" value="Genomic_DNA"/>
</dbReference>
<protein>
    <submittedName>
        <fullName evidence="1">Uncharacterized protein</fullName>
    </submittedName>
</protein>
<proteinExistence type="predicted"/>
<accession>A0A382IJC7</accession>
<evidence type="ECO:0000313" key="1">
    <source>
        <dbReference type="EMBL" id="SVB99379.1"/>
    </source>
</evidence>
<name>A0A382IJC7_9ZZZZ</name>
<feature type="non-terminal residue" evidence="1">
    <location>
        <position position="53"/>
    </location>
</feature>
<gene>
    <name evidence="1" type="ORF">METZ01_LOCUS252233</name>
</gene>
<dbReference type="AlphaFoldDB" id="A0A382IJC7"/>
<reference evidence="1" key="1">
    <citation type="submission" date="2018-05" db="EMBL/GenBank/DDBJ databases">
        <authorList>
            <person name="Lanie J.A."/>
            <person name="Ng W.-L."/>
            <person name="Kazmierczak K.M."/>
            <person name="Andrzejewski T.M."/>
            <person name="Davidsen T.M."/>
            <person name="Wayne K.J."/>
            <person name="Tettelin H."/>
            <person name="Glass J.I."/>
            <person name="Rusch D."/>
            <person name="Podicherti R."/>
            <person name="Tsui H.-C.T."/>
            <person name="Winkler M.E."/>
        </authorList>
    </citation>
    <scope>NUCLEOTIDE SEQUENCE</scope>
</reference>